<dbReference type="RefSeq" id="WP_262395460.1">
    <property type="nucleotide sequence ID" value="NZ_JACRTD010000006.1"/>
</dbReference>
<feature type="domain" description="PDZ" evidence="1">
    <location>
        <begin position="1"/>
        <end position="36"/>
    </location>
</feature>
<dbReference type="Proteomes" id="UP000623678">
    <property type="component" value="Unassembled WGS sequence"/>
</dbReference>
<evidence type="ECO:0000313" key="3">
    <source>
        <dbReference type="Proteomes" id="UP000623678"/>
    </source>
</evidence>
<dbReference type="InterPro" id="IPR001478">
    <property type="entry name" value="PDZ"/>
</dbReference>
<evidence type="ECO:0000259" key="1">
    <source>
        <dbReference type="PROSITE" id="PS50106"/>
    </source>
</evidence>
<dbReference type="AlphaFoldDB" id="A0A926EPH2"/>
<dbReference type="Pfam" id="PF04459">
    <property type="entry name" value="DUF512"/>
    <property type="match status" value="1"/>
</dbReference>
<dbReference type="Gene3D" id="3.20.20.70">
    <property type="entry name" value="Aldolase class I"/>
    <property type="match status" value="1"/>
</dbReference>
<dbReference type="InterPro" id="IPR013785">
    <property type="entry name" value="Aldolase_TIM"/>
</dbReference>
<dbReference type="InterPro" id="IPR007549">
    <property type="entry name" value="DUF512"/>
</dbReference>
<gene>
    <name evidence="2" type="ORF">H8705_09115</name>
</gene>
<comment type="caution">
    <text evidence="2">The sequence shown here is derived from an EMBL/GenBank/DDBJ whole genome shotgun (WGS) entry which is preliminary data.</text>
</comment>
<evidence type="ECO:0000313" key="2">
    <source>
        <dbReference type="EMBL" id="MBC8585743.1"/>
    </source>
</evidence>
<dbReference type="Pfam" id="PF19238">
    <property type="entry name" value="Radical_SAM_2"/>
    <property type="match status" value="1"/>
</dbReference>
<dbReference type="SUPFAM" id="SSF50156">
    <property type="entry name" value="PDZ domain-like"/>
    <property type="match status" value="1"/>
</dbReference>
<dbReference type="PROSITE" id="PS50106">
    <property type="entry name" value="PDZ"/>
    <property type="match status" value="1"/>
</dbReference>
<dbReference type="Gene3D" id="2.30.42.10">
    <property type="match status" value="1"/>
</dbReference>
<reference evidence="2" key="1">
    <citation type="submission" date="2020-08" db="EMBL/GenBank/DDBJ databases">
        <title>Genome public.</title>
        <authorList>
            <person name="Liu C."/>
            <person name="Sun Q."/>
        </authorList>
    </citation>
    <scope>NUCLEOTIDE SEQUENCE</scope>
    <source>
        <strain evidence="2">NSJ-64</strain>
    </source>
</reference>
<proteinExistence type="predicted"/>
<name>A0A926EPH2_9FIRM</name>
<dbReference type="SUPFAM" id="SSF102114">
    <property type="entry name" value="Radical SAM enzymes"/>
    <property type="match status" value="1"/>
</dbReference>
<dbReference type="InterPro" id="IPR041489">
    <property type="entry name" value="PDZ_6"/>
</dbReference>
<protein>
    <submittedName>
        <fullName evidence="2">DUF512 domain-containing protein</fullName>
    </submittedName>
</protein>
<sequence>MPVVIQSVDPHSYGEKAGIKAGDTLLRVNGNSIADVLDYRFYITETKITLDLVDGKGTAYSARIKKGEYDDIGLEFETYLMDKQHTCKNKCIFCFVDQMPKGMRETLYVKDDDSRMSFLFGNYITLTNLTDEEISRIIKMRISPVNISVHTTDPALRVKMMANPRAASSLEYLKRLCDGRIKVNTQLVLCPGINDGPALEKTLEDLGRLYPNLQSIACVPVGLTRYREGLFPLRAYEKENAGQTIDVIDAFAARMEKKYGERVAYPSDEFFLKAQRPIPPAEYYGEFSQLENGVGLIALLKDEFESALRLDEESGCKGEFTIATGVGAYGLIRSLSEMVMAKHPGVKIEVWGIVNRFFGENITVAGLVTGRDIVAQLWGKRLGNKLLLPSVMLRHEQDRFLDNYTIKDIESQLGVPVKTVDNDGFMLYNAMTGRE</sequence>
<dbReference type="InterPro" id="IPR058240">
    <property type="entry name" value="rSAM_sf"/>
</dbReference>
<dbReference type="EMBL" id="JACRTD010000006">
    <property type="protein sequence ID" value="MBC8585743.1"/>
    <property type="molecule type" value="Genomic_DNA"/>
</dbReference>
<dbReference type="Pfam" id="PF17820">
    <property type="entry name" value="PDZ_6"/>
    <property type="match status" value="1"/>
</dbReference>
<accession>A0A926EPH2</accession>
<organism evidence="2 3">
    <name type="scientific">Youxingia wuxianensis</name>
    <dbReference type="NCBI Taxonomy" id="2763678"/>
    <lineage>
        <taxon>Bacteria</taxon>
        <taxon>Bacillati</taxon>
        <taxon>Bacillota</taxon>
        <taxon>Clostridia</taxon>
        <taxon>Eubacteriales</taxon>
        <taxon>Oscillospiraceae</taxon>
        <taxon>Youxingia</taxon>
    </lineage>
</organism>
<dbReference type="InterPro" id="IPR036034">
    <property type="entry name" value="PDZ_sf"/>
</dbReference>
<keyword evidence="3" id="KW-1185">Reference proteome</keyword>
<dbReference type="InterPro" id="IPR045375">
    <property type="entry name" value="Put_radical_SAM-like_N"/>
</dbReference>